<organism evidence="8 9">
    <name type="scientific">Musa troglodytarum</name>
    <name type="common">fe'i banana</name>
    <dbReference type="NCBI Taxonomy" id="320322"/>
    <lineage>
        <taxon>Eukaryota</taxon>
        <taxon>Viridiplantae</taxon>
        <taxon>Streptophyta</taxon>
        <taxon>Embryophyta</taxon>
        <taxon>Tracheophyta</taxon>
        <taxon>Spermatophyta</taxon>
        <taxon>Magnoliopsida</taxon>
        <taxon>Liliopsida</taxon>
        <taxon>Zingiberales</taxon>
        <taxon>Musaceae</taxon>
        <taxon>Musa</taxon>
    </lineage>
</organism>
<evidence type="ECO:0000313" key="9">
    <source>
        <dbReference type="Proteomes" id="UP001055439"/>
    </source>
</evidence>
<feature type="domain" description="TPX2 C-terminal" evidence="7">
    <location>
        <begin position="4"/>
        <end position="54"/>
    </location>
</feature>
<keyword evidence="5" id="KW-0206">Cytoskeleton</keyword>
<evidence type="ECO:0000256" key="2">
    <source>
        <dbReference type="ARBA" id="ARBA00005885"/>
    </source>
</evidence>
<gene>
    <name evidence="8" type="ORF">MUK42_06693</name>
</gene>
<protein>
    <submittedName>
        <fullName evidence="8">Targeting protein for Xklp2 (TPX2)</fullName>
    </submittedName>
</protein>
<evidence type="ECO:0000256" key="6">
    <source>
        <dbReference type="SAM" id="MobiDB-lite"/>
    </source>
</evidence>
<name>A0A9E7HT26_9LILI</name>
<dbReference type="Proteomes" id="UP001055439">
    <property type="component" value="Chromosome 8"/>
</dbReference>
<dbReference type="InterPro" id="IPR027329">
    <property type="entry name" value="TPX2_C"/>
</dbReference>
<keyword evidence="9" id="KW-1185">Reference proteome</keyword>
<feature type="region of interest" description="Disordered" evidence="6">
    <location>
        <begin position="41"/>
        <end position="69"/>
    </location>
</feature>
<sequence>MSFVEQMKMERERQKKLEGEEEIRRLGKEVALKAQPMPWFDQPLVPRKSKKPQTVPKEPRFHIHRLREP</sequence>
<comment type="subcellular location">
    <subcellularLocation>
        <location evidence="1">Cytoplasm</location>
        <location evidence="1">Cytoskeleton</location>
    </subcellularLocation>
</comment>
<dbReference type="Pfam" id="PF06886">
    <property type="entry name" value="TPX2"/>
    <property type="match status" value="1"/>
</dbReference>
<evidence type="ECO:0000256" key="4">
    <source>
        <dbReference type="ARBA" id="ARBA00022701"/>
    </source>
</evidence>
<evidence type="ECO:0000256" key="3">
    <source>
        <dbReference type="ARBA" id="ARBA00022490"/>
    </source>
</evidence>
<dbReference type="EMBL" id="CP097510">
    <property type="protein sequence ID" value="URE39390.1"/>
    <property type="molecule type" value="Genomic_DNA"/>
</dbReference>
<keyword evidence="4" id="KW-0493">Microtubule</keyword>
<evidence type="ECO:0000256" key="5">
    <source>
        <dbReference type="ARBA" id="ARBA00023212"/>
    </source>
</evidence>
<dbReference type="GO" id="GO:0005874">
    <property type="term" value="C:microtubule"/>
    <property type="evidence" value="ECO:0007669"/>
    <property type="project" value="UniProtKB-KW"/>
</dbReference>
<dbReference type="AlphaFoldDB" id="A0A9E7HT26"/>
<evidence type="ECO:0000313" key="8">
    <source>
        <dbReference type="EMBL" id="URE39390.1"/>
    </source>
</evidence>
<dbReference type="OrthoDB" id="7677582at2759"/>
<evidence type="ECO:0000259" key="7">
    <source>
        <dbReference type="Pfam" id="PF06886"/>
    </source>
</evidence>
<comment type="similarity">
    <text evidence="2">Belongs to the TPX2 family.</text>
</comment>
<accession>A0A9E7HT26</accession>
<reference evidence="8" key="1">
    <citation type="submission" date="2022-05" db="EMBL/GenBank/DDBJ databases">
        <title>The Musa troglodytarum L. genome provides insights into the mechanism of non-climacteric behaviour and enrichment of carotenoids.</title>
        <authorList>
            <person name="Wang J."/>
        </authorList>
    </citation>
    <scope>NUCLEOTIDE SEQUENCE</scope>
    <source>
        <tissue evidence="8">Leaf</tissue>
    </source>
</reference>
<evidence type="ECO:0000256" key="1">
    <source>
        <dbReference type="ARBA" id="ARBA00004245"/>
    </source>
</evidence>
<feature type="compositionally biased region" description="Basic and acidic residues" evidence="6">
    <location>
        <begin position="57"/>
        <end position="69"/>
    </location>
</feature>
<proteinExistence type="inferred from homology"/>
<keyword evidence="3" id="KW-0963">Cytoplasm</keyword>